<name>A0A6P4F899_DRORH</name>
<accession>A0A6P4F899</accession>
<feature type="compositionally biased region" description="Low complexity" evidence="1">
    <location>
        <begin position="161"/>
        <end position="175"/>
    </location>
</feature>
<dbReference type="RefSeq" id="XP_016986650.2">
    <property type="nucleotide sequence ID" value="XM_017131161.2"/>
</dbReference>
<dbReference type="AlphaFoldDB" id="A0A6P4F899"/>
<feature type="region of interest" description="Disordered" evidence="1">
    <location>
        <begin position="1"/>
        <end position="175"/>
    </location>
</feature>
<proteinExistence type="predicted"/>
<gene>
    <name evidence="2" type="primary">LOC108049830</name>
</gene>
<feature type="compositionally biased region" description="Pro residues" evidence="1">
    <location>
        <begin position="95"/>
        <end position="120"/>
    </location>
</feature>
<organism evidence="2">
    <name type="scientific">Drosophila rhopaloa</name>
    <name type="common">Fruit fly</name>
    <dbReference type="NCBI Taxonomy" id="1041015"/>
    <lineage>
        <taxon>Eukaryota</taxon>
        <taxon>Metazoa</taxon>
        <taxon>Ecdysozoa</taxon>
        <taxon>Arthropoda</taxon>
        <taxon>Hexapoda</taxon>
        <taxon>Insecta</taxon>
        <taxon>Pterygota</taxon>
        <taxon>Neoptera</taxon>
        <taxon>Endopterygota</taxon>
        <taxon>Diptera</taxon>
        <taxon>Brachycera</taxon>
        <taxon>Muscomorpha</taxon>
        <taxon>Ephydroidea</taxon>
        <taxon>Drosophilidae</taxon>
        <taxon>Drosophila</taxon>
        <taxon>Sophophora</taxon>
    </lineage>
</organism>
<evidence type="ECO:0000313" key="2">
    <source>
        <dbReference type="RefSeq" id="XP_016986650.1"/>
    </source>
</evidence>
<feature type="compositionally biased region" description="Basic and acidic residues" evidence="1">
    <location>
        <begin position="46"/>
        <end position="63"/>
    </location>
</feature>
<dbReference type="RefSeq" id="XP_016986650.1">
    <property type="nucleotide sequence ID" value="XM_017131161.1"/>
</dbReference>
<evidence type="ECO:0000256" key="1">
    <source>
        <dbReference type="SAM" id="MobiDB-lite"/>
    </source>
</evidence>
<dbReference type="OrthoDB" id="10600567at2759"/>
<sequence>MLKRLRSQLKKAAQSLVASRERGSQGHAVSWPKDDRGEDEEVAQLKAERERREREYLAERNREPWFVVYKRHSGQQQSSASRRKMPRERLQPRQAAPPDPIPCPSPAPPPPPPFDLPPDVSPIELWRRQQQNQQRREELQRQEAQQLQRPRIEPLAHQHLRPPQQTTRRPTTPHTLAMHPLQRARVISALTKRQLHRFRQRKLLLEELKT</sequence>
<dbReference type="OMA" id="LAMHPLQ"/>
<dbReference type="GeneID" id="108049830"/>
<protein>
    <submittedName>
        <fullName evidence="2">Hepatoma-derived growth factor-related protein 2-like</fullName>
    </submittedName>
</protein>
<reference evidence="2" key="1">
    <citation type="submission" date="2025-08" db="UniProtKB">
        <authorList>
            <consortium name="RefSeq"/>
        </authorList>
    </citation>
    <scope>IDENTIFICATION</scope>
</reference>